<dbReference type="SUPFAM" id="SSF52540">
    <property type="entry name" value="P-loop containing nucleoside triphosphate hydrolases"/>
    <property type="match status" value="1"/>
</dbReference>
<gene>
    <name evidence="4" type="ORF">UFOPK3609_00067</name>
</gene>
<dbReference type="Gene3D" id="3.30.450.380">
    <property type="match status" value="1"/>
</dbReference>
<evidence type="ECO:0000313" key="4">
    <source>
        <dbReference type="EMBL" id="CAB4896853.1"/>
    </source>
</evidence>
<evidence type="ECO:0000256" key="2">
    <source>
        <dbReference type="SAM" id="MobiDB-lite"/>
    </source>
</evidence>
<protein>
    <submittedName>
        <fullName evidence="4">Unannotated protein</fullName>
    </submittedName>
</protein>
<name>A0A6J7FYU2_9ZZZZ</name>
<dbReference type="AlphaFoldDB" id="A0A6J7FYU2"/>
<dbReference type="Pfam" id="PF00437">
    <property type="entry name" value="T2SSE"/>
    <property type="match status" value="1"/>
</dbReference>
<dbReference type="GO" id="GO:0016887">
    <property type="term" value="F:ATP hydrolysis activity"/>
    <property type="evidence" value="ECO:0007669"/>
    <property type="project" value="InterPro"/>
</dbReference>
<accession>A0A6J7FYU2</accession>
<dbReference type="Gene3D" id="3.40.50.300">
    <property type="entry name" value="P-loop containing nucleotide triphosphate hydrolases"/>
    <property type="match status" value="1"/>
</dbReference>
<feature type="domain" description="Bacterial type II secretion system protein E" evidence="3">
    <location>
        <begin position="167"/>
        <end position="363"/>
    </location>
</feature>
<comment type="similarity">
    <text evidence="1">Belongs to the GSP E family.</text>
</comment>
<proteinExistence type="inferred from homology"/>
<dbReference type="InterPro" id="IPR027417">
    <property type="entry name" value="P-loop_NTPase"/>
</dbReference>
<reference evidence="4" key="1">
    <citation type="submission" date="2020-05" db="EMBL/GenBank/DDBJ databases">
        <authorList>
            <person name="Chiriac C."/>
            <person name="Salcher M."/>
            <person name="Ghai R."/>
            <person name="Kavagutti S V."/>
        </authorList>
    </citation>
    <scope>NUCLEOTIDE SEQUENCE</scope>
</reference>
<feature type="compositionally biased region" description="Basic and acidic residues" evidence="2">
    <location>
        <begin position="439"/>
        <end position="454"/>
    </location>
</feature>
<dbReference type="PANTHER" id="PTHR30486">
    <property type="entry name" value="TWITCHING MOTILITY PROTEIN PILT"/>
    <property type="match status" value="1"/>
</dbReference>
<dbReference type="PANTHER" id="PTHR30486:SF6">
    <property type="entry name" value="TYPE IV PILUS RETRACTATION ATPASE PILT"/>
    <property type="match status" value="1"/>
</dbReference>
<evidence type="ECO:0000259" key="3">
    <source>
        <dbReference type="Pfam" id="PF00437"/>
    </source>
</evidence>
<evidence type="ECO:0000256" key="1">
    <source>
        <dbReference type="ARBA" id="ARBA00006611"/>
    </source>
</evidence>
<dbReference type="InterPro" id="IPR050921">
    <property type="entry name" value="T4SS_GSP_E_ATPase"/>
</dbReference>
<sequence>MRAFRQQAAELLTGQLRDRAGLDEASRREIGRALIVAMLRDHADNLLAEGGSPPSPAQEHALAGAVFDALFGLGRLQPLVDDPEVENVEITGCDQVHLVYGDGRVQPGPPVADSDEELIESLAFLAARSSGRSGSGERAFSPASPILDLTLHGGARLAARAWITPRPTVVIRRHRLTDVDLDDLRRLGMLDDALVAFLSAAVRAGKTIVVSGAQGAGKTTLVRALCNEMDPWERIGTIETEYELHLHALPERHHRVVAHEARPGTGERTPDGRAAGEITLDDLLYSSLRLNLSRVIVGEVRGREVIPMFKAMQAGAGSLSTTHAHDARAAIERLVTCALEAGPHVTQEYAYLQIASHIDLIVQIGVDDRTSAGGRKHRYVREVIEVARGEGGRPAITDVFGPGPDGRAVPRTRPSFLPDLERAGFDPAWLDSPTGTWHTTDRHTEHQPAAEGRR</sequence>
<dbReference type="InterPro" id="IPR001482">
    <property type="entry name" value="T2SS/T4SS_dom"/>
</dbReference>
<organism evidence="4">
    <name type="scientific">freshwater metagenome</name>
    <dbReference type="NCBI Taxonomy" id="449393"/>
    <lineage>
        <taxon>unclassified sequences</taxon>
        <taxon>metagenomes</taxon>
        <taxon>ecological metagenomes</taxon>
    </lineage>
</organism>
<dbReference type="EMBL" id="CAFBMQ010000001">
    <property type="protein sequence ID" value="CAB4896853.1"/>
    <property type="molecule type" value="Genomic_DNA"/>
</dbReference>
<feature type="region of interest" description="Disordered" evidence="2">
    <location>
        <begin position="428"/>
        <end position="454"/>
    </location>
</feature>
<dbReference type="CDD" id="cd01130">
    <property type="entry name" value="VirB11-like_ATPase"/>
    <property type="match status" value="1"/>
</dbReference>